<feature type="domain" description="PA" evidence="2">
    <location>
        <begin position="414"/>
        <end position="477"/>
    </location>
</feature>
<dbReference type="RefSeq" id="WP_187220232.1">
    <property type="nucleotide sequence ID" value="NZ_JABVED010000005.1"/>
</dbReference>
<sequence>MRKISVPAVAAAAFMLVIPGLAAAHPEQHGPNEGHLLGSGAWGKITQVGQVEVTQTEGLVADVAAYGNYAYLANWGEPDCAGPETGGPHSPDAGAWVIDISDPANPREVNFIPMPQDTRPGEGMQVLHVETKFFSGEILAMNAEGCGKNYKGGFMLYDVTNPLKPVKLKEGFGDRTTFDAHQTHSVFMWQPPGSTSVYLVAQDEEDLRDVDIHDITNPRRPILISETDLNTFGVAQPALNLAESFLHDMTVKCMTTGVYSGKCIMIASYWDGGYVLLDVTNPASPEFIHDTEFAAIDPELFEQTGIALTPEGNAHQAEFTADNRFFIGTDEDFGPYRARVVTDDGGIHDAGEFGWTVPINELYGTLNGPTIFGGYGCPSDIGSIPNASTLTLAAGEEATLVVQRGPVGDPGNTGASCFFSEKVETAQLLGYDAAIIANHHSGSQEGLGPDTYFCGSQGHEFDIQISALCIGHRAMHELFDSAVSFTYPEATPVVGTVGDRINVTSQFDGWGYVHLFDAATGQELDTFAIPEAMDPAFASGFGDLTVHEVATDPTDPSLMYLSYYSGGLRALRIQCANPADTSTCELVEVGGYLDPAGNNFWGVEVIPNPADDPTVTGDEVLILASDRDYGLFIFRDP</sequence>
<organism evidence="3 4">
    <name type="scientific">Actinokineospora xionganensis</name>
    <dbReference type="NCBI Taxonomy" id="2684470"/>
    <lineage>
        <taxon>Bacteria</taxon>
        <taxon>Bacillati</taxon>
        <taxon>Actinomycetota</taxon>
        <taxon>Actinomycetes</taxon>
        <taxon>Pseudonocardiales</taxon>
        <taxon>Pseudonocardiaceae</taxon>
        <taxon>Actinokineospora</taxon>
    </lineage>
</organism>
<feature type="signal peptide" evidence="1">
    <location>
        <begin position="1"/>
        <end position="24"/>
    </location>
</feature>
<name>A0ABR7L5B3_9PSEU</name>
<dbReference type="InterPro" id="IPR003137">
    <property type="entry name" value="PA_domain"/>
</dbReference>
<comment type="caution">
    <text evidence="3">The sequence shown here is derived from an EMBL/GenBank/DDBJ whole genome shotgun (WGS) entry which is preliminary data.</text>
</comment>
<keyword evidence="4" id="KW-1185">Reference proteome</keyword>
<dbReference type="EMBL" id="JABVED010000005">
    <property type="protein sequence ID" value="MBC6447723.1"/>
    <property type="molecule type" value="Genomic_DNA"/>
</dbReference>
<protein>
    <recommendedName>
        <fullName evidence="2">PA domain-containing protein</fullName>
    </recommendedName>
</protein>
<evidence type="ECO:0000313" key="4">
    <source>
        <dbReference type="Proteomes" id="UP000734823"/>
    </source>
</evidence>
<dbReference type="Pfam" id="PF08309">
    <property type="entry name" value="LVIVD"/>
    <property type="match status" value="3"/>
</dbReference>
<dbReference type="Gene3D" id="3.50.30.30">
    <property type="match status" value="1"/>
</dbReference>
<evidence type="ECO:0000259" key="2">
    <source>
        <dbReference type="Pfam" id="PF02225"/>
    </source>
</evidence>
<dbReference type="InterPro" id="IPR013211">
    <property type="entry name" value="LVIVD"/>
</dbReference>
<keyword evidence="1" id="KW-0732">Signal</keyword>
<dbReference type="Proteomes" id="UP000734823">
    <property type="component" value="Unassembled WGS sequence"/>
</dbReference>
<evidence type="ECO:0000256" key="1">
    <source>
        <dbReference type="SAM" id="SignalP"/>
    </source>
</evidence>
<proteinExistence type="predicted"/>
<accession>A0ABR7L5B3</accession>
<feature type="chain" id="PRO_5046307571" description="PA domain-containing protein" evidence="1">
    <location>
        <begin position="25"/>
        <end position="637"/>
    </location>
</feature>
<gene>
    <name evidence="3" type="ORF">GPZ80_11115</name>
</gene>
<dbReference type="SUPFAM" id="SSF52025">
    <property type="entry name" value="PA domain"/>
    <property type="match status" value="1"/>
</dbReference>
<evidence type="ECO:0000313" key="3">
    <source>
        <dbReference type="EMBL" id="MBC6447723.1"/>
    </source>
</evidence>
<dbReference type="InterPro" id="IPR046450">
    <property type="entry name" value="PA_dom_sf"/>
</dbReference>
<dbReference type="Pfam" id="PF02225">
    <property type="entry name" value="PA"/>
    <property type="match status" value="1"/>
</dbReference>
<reference evidence="3 4" key="1">
    <citation type="submission" date="2020-06" db="EMBL/GenBank/DDBJ databases">
        <title>Actinokineospora xiongansis sp. nov., isolated from soil of Baiyangdian.</title>
        <authorList>
            <person name="Zhang X."/>
        </authorList>
    </citation>
    <scope>NUCLEOTIDE SEQUENCE [LARGE SCALE GENOMIC DNA]</scope>
    <source>
        <strain evidence="3 4">HBU206404</strain>
    </source>
</reference>